<gene>
    <name evidence="2" type="ORF">LITE_LOCUS25360</name>
</gene>
<evidence type="ECO:0000313" key="2">
    <source>
        <dbReference type="EMBL" id="CAI0437163.1"/>
    </source>
</evidence>
<sequence>MLLEDHRTMTSSTVGNGCRLKQDKNKPENSSEGRSSLWNSDSQET</sequence>
<protein>
    <submittedName>
        <fullName evidence="2">Uncharacterized protein</fullName>
    </submittedName>
</protein>
<organism evidence="2 3">
    <name type="scientific">Linum tenue</name>
    <dbReference type="NCBI Taxonomy" id="586396"/>
    <lineage>
        <taxon>Eukaryota</taxon>
        <taxon>Viridiplantae</taxon>
        <taxon>Streptophyta</taxon>
        <taxon>Embryophyta</taxon>
        <taxon>Tracheophyta</taxon>
        <taxon>Spermatophyta</taxon>
        <taxon>Magnoliopsida</taxon>
        <taxon>eudicotyledons</taxon>
        <taxon>Gunneridae</taxon>
        <taxon>Pentapetalae</taxon>
        <taxon>rosids</taxon>
        <taxon>fabids</taxon>
        <taxon>Malpighiales</taxon>
        <taxon>Linaceae</taxon>
        <taxon>Linum</taxon>
    </lineage>
</organism>
<feature type="compositionally biased region" description="Polar residues" evidence="1">
    <location>
        <begin position="32"/>
        <end position="45"/>
    </location>
</feature>
<feature type="region of interest" description="Disordered" evidence="1">
    <location>
        <begin position="1"/>
        <end position="45"/>
    </location>
</feature>
<feature type="compositionally biased region" description="Basic and acidic residues" evidence="1">
    <location>
        <begin position="20"/>
        <end position="31"/>
    </location>
</feature>
<dbReference type="Proteomes" id="UP001154282">
    <property type="component" value="Unassembled WGS sequence"/>
</dbReference>
<evidence type="ECO:0000256" key="1">
    <source>
        <dbReference type="SAM" id="MobiDB-lite"/>
    </source>
</evidence>
<name>A0AAV0LSX5_9ROSI</name>
<evidence type="ECO:0000313" key="3">
    <source>
        <dbReference type="Proteomes" id="UP001154282"/>
    </source>
</evidence>
<keyword evidence="3" id="KW-1185">Reference proteome</keyword>
<accession>A0AAV0LSX5</accession>
<proteinExistence type="predicted"/>
<reference evidence="2" key="1">
    <citation type="submission" date="2022-08" db="EMBL/GenBank/DDBJ databases">
        <authorList>
            <person name="Gutierrez-Valencia J."/>
        </authorList>
    </citation>
    <scope>NUCLEOTIDE SEQUENCE</scope>
</reference>
<comment type="caution">
    <text evidence="2">The sequence shown here is derived from an EMBL/GenBank/DDBJ whole genome shotgun (WGS) entry which is preliminary data.</text>
</comment>
<dbReference type="EMBL" id="CAMGYJ010000006">
    <property type="protein sequence ID" value="CAI0437163.1"/>
    <property type="molecule type" value="Genomic_DNA"/>
</dbReference>
<dbReference type="AlphaFoldDB" id="A0AAV0LSX5"/>